<protein>
    <submittedName>
        <fullName evidence="1">Uncharacterized protein</fullName>
    </submittedName>
</protein>
<keyword evidence="2" id="KW-1185">Reference proteome</keyword>
<proteinExistence type="predicted"/>
<dbReference type="Proteomes" id="UP000013117">
    <property type="component" value="Unassembled WGS sequence"/>
</dbReference>
<name>N8Y6Y1_9GAMM</name>
<gene>
    <name evidence="1" type="ORF">F960_03314</name>
</gene>
<dbReference type="AlphaFoldDB" id="N8Y6Y1"/>
<evidence type="ECO:0000313" key="1">
    <source>
        <dbReference type="EMBL" id="ENV32522.1"/>
    </source>
</evidence>
<organism evidence="1 2">
    <name type="scientific">Acinetobacter gerneri DSM 14967 = CIP 107464 = MTCC 9824</name>
    <dbReference type="NCBI Taxonomy" id="1120926"/>
    <lineage>
        <taxon>Bacteria</taxon>
        <taxon>Pseudomonadati</taxon>
        <taxon>Pseudomonadota</taxon>
        <taxon>Gammaproteobacteria</taxon>
        <taxon>Moraxellales</taxon>
        <taxon>Moraxellaceae</taxon>
        <taxon>Acinetobacter</taxon>
    </lineage>
</organism>
<evidence type="ECO:0000313" key="2">
    <source>
        <dbReference type="Proteomes" id="UP000013117"/>
    </source>
</evidence>
<accession>N8Y6Y1</accession>
<dbReference type="HOGENOM" id="CLU_3211124_0_0_6"/>
<sequence length="44" mass="5343">MLGLILAPININFPLKKTRKYHLKFCYSMYKEVYIHENLRLSKD</sequence>
<dbReference type="EMBL" id="APPN01000078">
    <property type="protein sequence ID" value="ENV32522.1"/>
    <property type="molecule type" value="Genomic_DNA"/>
</dbReference>
<comment type="caution">
    <text evidence="1">The sequence shown here is derived from an EMBL/GenBank/DDBJ whole genome shotgun (WGS) entry which is preliminary data.</text>
</comment>
<reference evidence="1 2" key="1">
    <citation type="submission" date="2013-02" db="EMBL/GenBank/DDBJ databases">
        <title>The Genome Sequence of Acinetobacter gerneri CIP 107464.</title>
        <authorList>
            <consortium name="The Broad Institute Genome Sequencing Platform"/>
            <consortium name="The Broad Institute Genome Sequencing Center for Infectious Disease"/>
            <person name="Cerqueira G."/>
            <person name="Feldgarden M."/>
            <person name="Courvalin P."/>
            <person name="Perichon B."/>
            <person name="Grillot-Courvalin C."/>
            <person name="Clermont D."/>
            <person name="Rocha E."/>
            <person name="Yoon E.-J."/>
            <person name="Nemec A."/>
            <person name="Walker B."/>
            <person name="Young S.K."/>
            <person name="Zeng Q."/>
            <person name="Gargeya S."/>
            <person name="Fitzgerald M."/>
            <person name="Haas B."/>
            <person name="Abouelleil A."/>
            <person name="Alvarado L."/>
            <person name="Arachchi H.M."/>
            <person name="Berlin A.M."/>
            <person name="Chapman S.B."/>
            <person name="Dewar J."/>
            <person name="Goldberg J."/>
            <person name="Griggs A."/>
            <person name="Gujja S."/>
            <person name="Hansen M."/>
            <person name="Howarth C."/>
            <person name="Imamovic A."/>
            <person name="Larimer J."/>
            <person name="McCowan C."/>
            <person name="Murphy C."/>
            <person name="Neiman D."/>
            <person name="Pearson M."/>
            <person name="Priest M."/>
            <person name="Roberts A."/>
            <person name="Saif S."/>
            <person name="Shea T."/>
            <person name="Sisk P."/>
            <person name="Sykes S."/>
            <person name="Wortman J."/>
            <person name="Nusbaum C."/>
            <person name="Birren B."/>
        </authorList>
    </citation>
    <scope>NUCLEOTIDE SEQUENCE [LARGE SCALE GENOMIC DNA]</scope>
    <source>
        <strain evidence="1 2">CIP 107464</strain>
    </source>
</reference>